<proteinExistence type="predicted"/>
<name>A0ABD1XZ05_9MARC</name>
<gene>
    <name evidence="2" type="ORF">R1flu_025731</name>
</gene>
<evidence type="ECO:0000256" key="1">
    <source>
        <dbReference type="SAM" id="MobiDB-lite"/>
    </source>
</evidence>
<comment type="caution">
    <text evidence="2">The sequence shown here is derived from an EMBL/GenBank/DDBJ whole genome shotgun (WGS) entry which is preliminary data.</text>
</comment>
<organism evidence="2 3">
    <name type="scientific">Riccia fluitans</name>
    <dbReference type="NCBI Taxonomy" id="41844"/>
    <lineage>
        <taxon>Eukaryota</taxon>
        <taxon>Viridiplantae</taxon>
        <taxon>Streptophyta</taxon>
        <taxon>Embryophyta</taxon>
        <taxon>Marchantiophyta</taxon>
        <taxon>Marchantiopsida</taxon>
        <taxon>Marchantiidae</taxon>
        <taxon>Marchantiales</taxon>
        <taxon>Ricciaceae</taxon>
        <taxon>Riccia</taxon>
    </lineage>
</organism>
<protein>
    <submittedName>
        <fullName evidence="2">Uncharacterized protein</fullName>
    </submittedName>
</protein>
<dbReference type="EMBL" id="JBHFFA010000007">
    <property type="protein sequence ID" value="KAL2614039.1"/>
    <property type="molecule type" value="Genomic_DNA"/>
</dbReference>
<sequence length="72" mass="7992">MPRSSGILEPMTIPPRRDVPLPLSDSERVEEELSPGARLERKEVQEDPLMVAEEGSSDESGNKEGKKGAWLF</sequence>
<reference evidence="2 3" key="1">
    <citation type="submission" date="2024-09" db="EMBL/GenBank/DDBJ databases">
        <title>Chromosome-scale assembly of Riccia fluitans.</title>
        <authorList>
            <person name="Paukszto L."/>
            <person name="Sawicki J."/>
            <person name="Karawczyk K."/>
            <person name="Piernik-Szablinska J."/>
            <person name="Szczecinska M."/>
            <person name="Mazdziarz M."/>
        </authorList>
    </citation>
    <scope>NUCLEOTIDE SEQUENCE [LARGE SCALE GENOMIC DNA]</scope>
    <source>
        <strain evidence="2">Rf_01</strain>
        <tissue evidence="2">Aerial parts of the thallus</tissue>
    </source>
</reference>
<feature type="compositionally biased region" description="Basic and acidic residues" evidence="1">
    <location>
        <begin position="60"/>
        <end position="72"/>
    </location>
</feature>
<keyword evidence="3" id="KW-1185">Reference proteome</keyword>
<feature type="region of interest" description="Disordered" evidence="1">
    <location>
        <begin position="1"/>
        <end position="72"/>
    </location>
</feature>
<dbReference type="AlphaFoldDB" id="A0ABD1XZ05"/>
<dbReference type="Proteomes" id="UP001605036">
    <property type="component" value="Unassembled WGS sequence"/>
</dbReference>
<evidence type="ECO:0000313" key="3">
    <source>
        <dbReference type="Proteomes" id="UP001605036"/>
    </source>
</evidence>
<evidence type="ECO:0000313" key="2">
    <source>
        <dbReference type="EMBL" id="KAL2614039.1"/>
    </source>
</evidence>
<accession>A0ABD1XZ05</accession>